<dbReference type="AlphaFoldDB" id="A0A132ALI6"/>
<dbReference type="VEuPathDB" id="VectorBase:SSCA006127"/>
<evidence type="ECO:0000313" key="1">
    <source>
        <dbReference type="EMBL" id="KPM11797.1"/>
    </source>
</evidence>
<gene>
    <name evidence="1" type="ORF">QR98_0103720</name>
</gene>
<organism evidence="1 2">
    <name type="scientific">Sarcoptes scabiei</name>
    <name type="common">Itch mite</name>
    <name type="synonym">Acarus scabiei</name>
    <dbReference type="NCBI Taxonomy" id="52283"/>
    <lineage>
        <taxon>Eukaryota</taxon>
        <taxon>Metazoa</taxon>
        <taxon>Ecdysozoa</taxon>
        <taxon>Arthropoda</taxon>
        <taxon>Chelicerata</taxon>
        <taxon>Arachnida</taxon>
        <taxon>Acari</taxon>
        <taxon>Acariformes</taxon>
        <taxon>Sarcoptiformes</taxon>
        <taxon>Astigmata</taxon>
        <taxon>Psoroptidia</taxon>
        <taxon>Sarcoptoidea</taxon>
        <taxon>Sarcoptidae</taxon>
        <taxon>Sarcoptinae</taxon>
        <taxon>Sarcoptes</taxon>
    </lineage>
</organism>
<accession>A0A132ALI6</accession>
<dbReference type="EMBL" id="JXLN01017979">
    <property type="protein sequence ID" value="KPM11797.1"/>
    <property type="molecule type" value="Genomic_DNA"/>
</dbReference>
<sequence length="90" mass="10823">MIDPFKTQVCREFALLFILLTLFRFMRKFGTRLRCLYIKPMGNFFNLYEFMKILSQYSQHYRANPLRSLNRFDFSFGCRAAFHDSTVNNG</sequence>
<proteinExistence type="predicted"/>
<evidence type="ECO:0000313" key="2">
    <source>
        <dbReference type="Proteomes" id="UP000616769"/>
    </source>
</evidence>
<reference evidence="1 2" key="1">
    <citation type="journal article" date="2015" name="Parasit. Vectors">
        <title>Draft genome of the scabies mite.</title>
        <authorList>
            <person name="Rider S.D.Jr."/>
            <person name="Morgan M.S."/>
            <person name="Arlian L.G."/>
        </authorList>
    </citation>
    <scope>NUCLEOTIDE SEQUENCE [LARGE SCALE GENOMIC DNA]</scope>
    <source>
        <strain evidence="1">Arlian Lab</strain>
    </source>
</reference>
<name>A0A132ALI6_SARSC</name>
<dbReference type="Proteomes" id="UP000616769">
    <property type="component" value="Unassembled WGS sequence"/>
</dbReference>
<protein>
    <submittedName>
        <fullName evidence="1">Uncharacterized protein</fullName>
    </submittedName>
</protein>
<dbReference type="OrthoDB" id="9974792at2759"/>
<comment type="caution">
    <text evidence="1">The sequence shown here is derived from an EMBL/GenBank/DDBJ whole genome shotgun (WGS) entry which is preliminary data.</text>
</comment>